<dbReference type="InterPro" id="IPR006016">
    <property type="entry name" value="UspA"/>
</dbReference>
<dbReference type="STRING" id="651662.SAMN04488069_10927"/>
<dbReference type="Gene3D" id="3.40.50.12370">
    <property type="match status" value="1"/>
</dbReference>
<protein>
    <submittedName>
        <fullName evidence="2">Nucleotide-binding universal stress protein, UspA family</fullName>
    </submittedName>
</protein>
<dbReference type="Proteomes" id="UP000199249">
    <property type="component" value="Unassembled WGS sequence"/>
</dbReference>
<dbReference type="AlphaFoldDB" id="A0A1H3K8Y1"/>
<sequence>MKTLLVSLDHTAATEHTLAYANKLAVRWPAEIVLLYCHPAPTAPLPDAATAAGLAAEEQRLRGLVERLRYQQLTRQDGRRIRYSYRVLSGCLHDHARAEAARCGADMLVMGLEHVDCGREEAPGNHAAAIRALVNCPLLLVPPGRRPLPNRLVFSADFSTLPLAVLPRASALAGAFPAPMELVQFYAPQERSRRRALKLALARATAQLTWPNVTGHLLEDDAPLEGTSDFCARMQAQLLLIAPASQAELLRYFDGCYTATRAYHTRIPVLVLPTAAPAAPRPCCDQCAARAAPTPRTLAAIEELTAQS</sequence>
<evidence type="ECO:0000313" key="2">
    <source>
        <dbReference type="EMBL" id="SDY48038.1"/>
    </source>
</evidence>
<dbReference type="SUPFAM" id="SSF52402">
    <property type="entry name" value="Adenine nucleotide alpha hydrolases-like"/>
    <property type="match status" value="2"/>
</dbReference>
<gene>
    <name evidence="2" type="ORF">SAMN04488069_10927</name>
</gene>
<evidence type="ECO:0000313" key="3">
    <source>
        <dbReference type="Proteomes" id="UP000199249"/>
    </source>
</evidence>
<keyword evidence="3" id="KW-1185">Reference proteome</keyword>
<dbReference type="EMBL" id="FNOV01000009">
    <property type="protein sequence ID" value="SDY48038.1"/>
    <property type="molecule type" value="Genomic_DNA"/>
</dbReference>
<accession>A0A1H3K8Y1</accession>
<reference evidence="3" key="1">
    <citation type="submission" date="2016-10" db="EMBL/GenBank/DDBJ databases">
        <authorList>
            <person name="Varghese N."/>
            <person name="Submissions S."/>
        </authorList>
    </citation>
    <scope>NUCLEOTIDE SEQUENCE [LARGE SCALE GENOMIC DNA]</scope>
    <source>
        <strain evidence="3">CGMCC 1.8975</strain>
    </source>
</reference>
<proteinExistence type="predicted"/>
<organism evidence="2 3">
    <name type="scientific">Hymenobacter psychrophilus</name>
    <dbReference type="NCBI Taxonomy" id="651662"/>
    <lineage>
        <taxon>Bacteria</taxon>
        <taxon>Pseudomonadati</taxon>
        <taxon>Bacteroidota</taxon>
        <taxon>Cytophagia</taxon>
        <taxon>Cytophagales</taxon>
        <taxon>Hymenobacteraceae</taxon>
        <taxon>Hymenobacter</taxon>
    </lineage>
</organism>
<evidence type="ECO:0000259" key="1">
    <source>
        <dbReference type="Pfam" id="PF00582"/>
    </source>
</evidence>
<name>A0A1H3K8Y1_9BACT</name>
<dbReference type="Pfam" id="PF00582">
    <property type="entry name" value="Usp"/>
    <property type="match status" value="1"/>
</dbReference>
<feature type="domain" description="UspA" evidence="1">
    <location>
        <begin position="1"/>
        <end position="142"/>
    </location>
</feature>
<dbReference type="RefSeq" id="WP_092741116.1">
    <property type="nucleotide sequence ID" value="NZ_FNOV01000009.1"/>
</dbReference>
<dbReference type="OrthoDB" id="936242at2"/>